<evidence type="ECO:0000256" key="9">
    <source>
        <dbReference type="ARBA" id="ARBA00023136"/>
    </source>
</evidence>
<sequence>MSNLVKRLGFQGVDAHDNPQAVCAWCWLDWLLFALTPLAIPAFYIELVTASPGGLAVGRGLYVSRFLGFVVSLGWIVRLSRSPKKFLLRNRFDLFVLFGAASIAWGATPWSSLEWVLRMAFMCLVAIRILSSLRSVLASTRLLVLFITGIAVLALGGAGFYRLEPRVHTYAEGVWFAFESSATVGYGDIAPTTPASRVFARFVVLLGYGMFSLVFASIAATFIGQEERLLRREMYRDIKRLHEQIAALHQNLQGLRESVERASRAASENGCGTGE</sequence>
<evidence type="ECO:0000256" key="8">
    <source>
        <dbReference type="ARBA" id="ARBA00023065"/>
    </source>
</evidence>
<keyword evidence="4 12" id="KW-0812">Transmembrane</keyword>
<evidence type="ECO:0000256" key="6">
    <source>
        <dbReference type="ARBA" id="ARBA00022958"/>
    </source>
</evidence>
<keyword evidence="10 14" id="KW-0407">Ion channel</keyword>
<evidence type="ECO:0000256" key="7">
    <source>
        <dbReference type="ARBA" id="ARBA00022989"/>
    </source>
</evidence>
<evidence type="ECO:0000313" key="14">
    <source>
        <dbReference type="EMBL" id="SDH31023.1"/>
    </source>
</evidence>
<dbReference type="GO" id="GO:0005267">
    <property type="term" value="F:potassium channel activity"/>
    <property type="evidence" value="ECO:0007669"/>
    <property type="project" value="UniProtKB-KW"/>
</dbReference>
<dbReference type="PANTHER" id="PTHR10027:SF10">
    <property type="entry name" value="SLOWPOKE 2, ISOFORM D"/>
    <property type="match status" value="1"/>
</dbReference>
<keyword evidence="7 12" id="KW-1133">Transmembrane helix</keyword>
<name>A0A1G8BDC5_9BURK</name>
<evidence type="ECO:0000256" key="5">
    <source>
        <dbReference type="ARBA" id="ARBA00022826"/>
    </source>
</evidence>
<dbReference type="Pfam" id="PF07885">
    <property type="entry name" value="Ion_trans_2"/>
    <property type="match status" value="1"/>
</dbReference>
<evidence type="ECO:0000256" key="2">
    <source>
        <dbReference type="ARBA" id="ARBA00022448"/>
    </source>
</evidence>
<feature type="transmembrane region" description="Helical" evidence="12">
    <location>
        <begin position="60"/>
        <end position="79"/>
    </location>
</feature>
<evidence type="ECO:0000313" key="15">
    <source>
        <dbReference type="Proteomes" id="UP000199706"/>
    </source>
</evidence>
<keyword evidence="8" id="KW-0406">Ion transport</keyword>
<organism evidence="14 15">
    <name type="scientific">Paraburkholderia phenazinium</name>
    <dbReference type="NCBI Taxonomy" id="60549"/>
    <lineage>
        <taxon>Bacteria</taxon>
        <taxon>Pseudomonadati</taxon>
        <taxon>Pseudomonadota</taxon>
        <taxon>Betaproteobacteria</taxon>
        <taxon>Burkholderiales</taxon>
        <taxon>Burkholderiaceae</taxon>
        <taxon>Paraburkholderia</taxon>
    </lineage>
</organism>
<proteinExistence type="predicted"/>
<feature type="transmembrane region" description="Helical" evidence="12">
    <location>
        <begin position="21"/>
        <end position="40"/>
    </location>
</feature>
<gene>
    <name evidence="14" type="ORF">SAMN05216466_1095</name>
</gene>
<dbReference type="InterPro" id="IPR013099">
    <property type="entry name" value="K_chnl_dom"/>
</dbReference>
<dbReference type="EMBL" id="FNCJ01000009">
    <property type="protein sequence ID" value="SDH31023.1"/>
    <property type="molecule type" value="Genomic_DNA"/>
</dbReference>
<evidence type="ECO:0000256" key="3">
    <source>
        <dbReference type="ARBA" id="ARBA00022538"/>
    </source>
</evidence>
<dbReference type="RefSeq" id="WP_175772228.1">
    <property type="nucleotide sequence ID" value="NZ_CADERL010000004.1"/>
</dbReference>
<evidence type="ECO:0000256" key="4">
    <source>
        <dbReference type="ARBA" id="ARBA00022692"/>
    </source>
</evidence>
<feature type="transmembrane region" description="Helical" evidence="12">
    <location>
        <begin position="91"/>
        <end position="107"/>
    </location>
</feature>
<keyword evidence="5" id="KW-0631">Potassium channel</keyword>
<keyword evidence="11" id="KW-0175">Coiled coil</keyword>
<dbReference type="AlphaFoldDB" id="A0A1G8BDC5"/>
<protein>
    <submittedName>
        <fullName evidence="14">Voltage-gated potassium channel</fullName>
    </submittedName>
</protein>
<keyword evidence="2" id="KW-0813">Transport</keyword>
<feature type="transmembrane region" description="Helical" evidence="12">
    <location>
        <begin position="198"/>
        <end position="224"/>
    </location>
</feature>
<keyword evidence="6" id="KW-0630">Potassium</keyword>
<feature type="transmembrane region" description="Helical" evidence="12">
    <location>
        <begin position="113"/>
        <end position="130"/>
    </location>
</feature>
<dbReference type="Proteomes" id="UP000199706">
    <property type="component" value="Unassembled WGS sequence"/>
</dbReference>
<dbReference type="SUPFAM" id="SSF81324">
    <property type="entry name" value="Voltage-gated potassium channels"/>
    <property type="match status" value="1"/>
</dbReference>
<feature type="transmembrane region" description="Helical" evidence="12">
    <location>
        <begin position="142"/>
        <end position="161"/>
    </location>
</feature>
<dbReference type="PANTHER" id="PTHR10027">
    <property type="entry name" value="CALCIUM-ACTIVATED POTASSIUM CHANNEL ALPHA CHAIN"/>
    <property type="match status" value="1"/>
</dbReference>
<dbReference type="Gene3D" id="1.10.287.70">
    <property type="match status" value="1"/>
</dbReference>
<evidence type="ECO:0000256" key="12">
    <source>
        <dbReference type="SAM" id="Phobius"/>
    </source>
</evidence>
<comment type="subcellular location">
    <subcellularLocation>
        <location evidence="1">Membrane</location>
        <topology evidence="1">Multi-pass membrane protein</topology>
    </subcellularLocation>
</comment>
<evidence type="ECO:0000256" key="1">
    <source>
        <dbReference type="ARBA" id="ARBA00004141"/>
    </source>
</evidence>
<reference evidence="14 15" key="1">
    <citation type="submission" date="2016-10" db="EMBL/GenBank/DDBJ databases">
        <authorList>
            <person name="de Groot N.N."/>
        </authorList>
    </citation>
    <scope>NUCLEOTIDE SEQUENCE [LARGE SCALE GENOMIC DNA]</scope>
    <source>
        <strain evidence="14 15">LMG 2247</strain>
    </source>
</reference>
<keyword evidence="3" id="KW-0633">Potassium transport</keyword>
<evidence type="ECO:0000259" key="13">
    <source>
        <dbReference type="Pfam" id="PF07885"/>
    </source>
</evidence>
<evidence type="ECO:0000256" key="11">
    <source>
        <dbReference type="SAM" id="Coils"/>
    </source>
</evidence>
<feature type="coiled-coil region" evidence="11">
    <location>
        <begin position="231"/>
        <end position="265"/>
    </location>
</feature>
<dbReference type="GO" id="GO:0016020">
    <property type="term" value="C:membrane"/>
    <property type="evidence" value="ECO:0007669"/>
    <property type="project" value="UniProtKB-SubCell"/>
</dbReference>
<evidence type="ECO:0000256" key="10">
    <source>
        <dbReference type="ARBA" id="ARBA00023303"/>
    </source>
</evidence>
<dbReference type="InterPro" id="IPR047871">
    <property type="entry name" value="K_chnl_Slo-like"/>
</dbReference>
<feature type="domain" description="Potassium channel" evidence="13">
    <location>
        <begin position="153"/>
        <end position="221"/>
    </location>
</feature>
<keyword evidence="9 12" id="KW-0472">Membrane</keyword>
<accession>A0A1G8BDC5</accession>